<gene>
    <name evidence="1" type="ORF">FC47_GL001392</name>
</gene>
<dbReference type="AlphaFoldDB" id="A0A0R1NU49"/>
<sequence length="109" mass="12623">MGLLNHDMKKDERPEMKHGADFVVEKQVKREDIVQNSEQVTYSTNVRVDNHVRNQLTALVNVGAAKNVRELEKKMISAAVDQLPNSDQSRFYQILRILEEKDMLTSRNK</sequence>
<evidence type="ECO:0000313" key="2">
    <source>
        <dbReference type="Proteomes" id="UP000050901"/>
    </source>
</evidence>
<accession>A0A0R1NU49</accession>
<proteinExistence type="predicted"/>
<dbReference type="Pfam" id="PF17363">
    <property type="entry name" value="DUF5388"/>
    <property type="match status" value="1"/>
</dbReference>
<dbReference type="InterPro" id="IPR035528">
    <property type="entry name" value="DUF5388"/>
</dbReference>
<dbReference type="EMBL" id="AZEQ01000031">
    <property type="protein sequence ID" value="KRL23633.1"/>
    <property type="molecule type" value="Genomic_DNA"/>
</dbReference>
<name>A0A0R1NU49_LIMMU</name>
<dbReference type="Proteomes" id="UP000050901">
    <property type="component" value="Unassembled WGS sequence"/>
</dbReference>
<dbReference type="RefSeq" id="WP_048344700.1">
    <property type="nucleotide sequence ID" value="NZ_AZEQ01000031.1"/>
</dbReference>
<dbReference type="PATRIC" id="fig|1423771.3.peg.1405"/>
<evidence type="ECO:0000313" key="1">
    <source>
        <dbReference type="EMBL" id="KRL23633.1"/>
    </source>
</evidence>
<protein>
    <submittedName>
        <fullName evidence="1">Uncharacterized protein</fullName>
    </submittedName>
</protein>
<comment type="caution">
    <text evidence="1">The sequence shown here is derived from an EMBL/GenBank/DDBJ whole genome shotgun (WGS) entry which is preliminary data.</text>
</comment>
<organism evidence="1 2">
    <name type="scientific">Limosilactobacillus mucosae DSM 13345</name>
    <dbReference type="NCBI Taxonomy" id="1423771"/>
    <lineage>
        <taxon>Bacteria</taxon>
        <taxon>Bacillati</taxon>
        <taxon>Bacillota</taxon>
        <taxon>Bacilli</taxon>
        <taxon>Lactobacillales</taxon>
        <taxon>Lactobacillaceae</taxon>
        <taxon>Limosilactobacillus</taxon>
    </lineage>
</organism>
<reference evidence="1 2" key="1">
    <citation type="journal article" date="2015" name="Genome Announc.">
        <title>Expanding the biotechnology potential of lactobacilli through comparative genomics of 213 strains and associated genera.</title>
        <authorList>
            <person name="Sun Z."/>
            <person name="Harris H.M."/>
            <person name="McCann A."/>
            <person name="Guo C."/>
            <person name="Argimon S."/>
            <person name="Zhang W."/>
            <person name="Yang X."/>
            <person name="Jeffery I.B."/>
            <person name="Cooney J.C."/>
            <person name="Kagawa T.F."/>
            <person name="Liu W."/>
            <person name="Song Y."/>
            <person name="Salvetti E."/>
            <person name="Wrobel A."/>
            <person name="Rasinkangas P."/>
            <person name="Parkhill J."/>
            <person name="Rea M.C."/>
            <person name="O'Sullivan O."/>
            <person name="Ritari J."/>
            <person name="Douillard F.P."/>
            <person name="Paul Ross R."/>
            <person name="Yang R."/>
            <person name="Briner A.E."/>
            <person name="Felis G.E."/>
            <person name="de Vos W.M."/>
            <person name="Barrangou R."/>
            <person name="Klaenhammer T.R."/>
            <person name="Caufield P.W."/>
            <person name="Cui Y."/>
            <person name="Zhang H."/>
            <person name="O'Toole P.W."/>
        </authorList>
    </citation>
    <scope>NUCLEOTIDE SEQUENCE [LARGE SCALE GENOMIC DNA]</scope>
    <source>
        <strain evidence="1 2">DSM 13345</strain>
    </source>
</reference>